<gene>
    <name evidence="1" type="ORF">S01H1_79645</name>
</gene>
<organism evidence="1">
    <name type="scientific">marine sediment metagenome</name>
    <dbReference type="NCBI Taxonomy" id="412755"/>
    <lineage>
        <taxon>unclassified sequences</taxon>
        <taxon>metagenomes</taxon>
        <taxon>ecological metagenomes</taxon>
    </lineage>
</organism>
<reference evidence="1" key="1">
    <citation type="journal article" date="2014" name="Front. Microbiol.">
        <title>High frequency of phylogenetically diverse reductive dehalogenase-homologous genes in deep subseafloor sedimentary metagenomes.</title>
        <authorList>
            <person name="Kawai M."/>
            <person name="Futagami T."/>
            <person name="Toyoda A."/>
            <person name="Takaki Y."/>
            <person name="Nishi S."/>
            <person name="Hori S."/>
            <person name="Arai W."/>
            <person name="Tsubouchi T."/>
            <person name="Morono Y."/>
            <person name="Uchiyama I."/>
            <person name="Ito T."/>
            <person name="Fujiyama A."/>
            <person name="Inagaki F."/>
            <person name="Takami H."/>
        </authorList>
    </citation>
    <scope>NUCLEOTIDE SEQUENCE</scope>
    <source>
        <strain evidence="1">Expedition CK06-06</strain>
    </source>
</reference>
<accession>X0ZYL0</accession>
<feature type="non-terminal residue" evidence="1">
    <location>
        <position position="1"/>
    </location>
</feature>
<dbReference type="EMBL" id="BARS01053715">
    <property type="protein sequence ID" value="GAG53126.1"/>
    <property type="molecule type" value="Genomic_DNA"/>
</dbReference>
<sequence>VCRISAKIGADIPEKAADYLLENNLPGEVLNSYDFGSYLIYRFYPERKVYVDGRIAMYGEELIKGLLMVSDQKMDRIIEKYGINTAFISTNEPERLHSYFIEHFKLTYSDEYARIYTR</sequence>
<evidence type="ECO:0000313" key="1">
    <source>
        <dbReference type="EMBL" id="GAG53126.1"/>
    </source>
</evidence>
<protein>
    <submittedName>
        <fullName evidence="1">Uncharacterized protein</fullName>
    </submittedName>
</protein>
<dbReference type="AlphaFoldDB" id="X0ZYL0"/>
<comment type="caution">
    <text evidence="1">The sequence shown here is derived from an EMBL/GenBank/DDBJ whole genome shotgun (WGS) entry which is preliminary data.</text>
</comment>
<name>X0ZYL0_9ZZZZ</name>
<proteinExistence type="predicted"/>